<dbReference type="AlphaFoldDB" id="A0A9Q4KY35"/>
<reference evidence="2" key="1">
    <citation type="submission" date="2022-06" db="EMBL/GenBank/DDBJ databases">
        <title>Natrinema sp. a new haloarchaeum isolate from saline soil.</title>
        <authorList>
            <person name="Strakova D."/>
            <person name="Galisteo C."/>
            <person name="Sanchez-Porro C."/>
            <person name="Ventosa A."/>
        </authorList>
    </citation>
    <scope>NUCLEOTIDE SEQUENCE</scope>
    <source>
        <strain evidence="2">S1CR25-10</strain>
    </source>
</reference>
<dbReference type="Proteomes" id="UP001154061">
    <property type="component" value="Unassembled WGS sequence"/>
</dbReference>
<evidence type="ECO:0000313" key="2">
    <source>
        <dbReference type="EMBL" id="MDF9745915.1"/>
    </source>
</evidence>
<keyword evidence="1" id="KW-0812">Transmembrane</keyword>
<feature type="transmembrane region" description="Helical" evidence="1">
    <location>
        <begin position="70"/>
        <end position="90"/>
    </location>
</feature>
<comment type="caution">
    <text evidence="2">The sequence shown here is derived from an EMBL/GenBank/DDBJ whole genome shotgun (WGS) entry which is preliminary data.</text>
</comment>
<sequence>MWLEKAEIGLVTLILGYGILFHTGYLFRVAPNSELWDMVELYGGLFFLPLALAFVSLLSAIFAESFVRSYLTGAVAMVMLLGILASWAMYFSPRGGGIVIGPFLSFGFGLILAIVVLLKQTTLRLQPFLAELR</sequence>
<accession>A0A9Q4KY35</accession>
<feature type="transmembrane region" description="Helical" evidence="1">
    <location>
        <begin position="39"/>
        <end position="63"/>
    </location>
</feature>
<evidence type="ECO:0000313" key="3">
    <source>
        <dbReference type="Proteomes" id="UP001154061"/>
    </source>
</evidence>
<dbReference type="EMBL" id="JAMQOT010000003">
    <property type="protein sequence ID" value="MDF9745915.1"/>
    <property type="molecule type" value="Genomic_DNA"/>
</dbReference>
<keyword evidence="1" id="KW-0472">Membrane</keyword>
<gene>
    <name evidence="2" type="ORF">NDI89_10015</name>
</gene>
<evidence type="ECO:0000256" key="1">
    <source>
        <dbReference type="SAM" id="Phobius"/>
    </source>
</evidence>
<keyword evidence="3" id="KW-1185">Reference proteome</keyword>
<feature type="transmembrane region" description="Helical" evidence="1">
    <location>
        <begin position="96"/>
        <end position="118"/>
    </location>
</feature>
<organism evidence="2 3">
    <name type="scientific">Natrinema salsiterrestre</name>
    <dbReference type="NCBI Taxonomy" id="2950540"/>
    <lineage>
        <taxon>Archaea</taxon>
        <taxon>Methanobacteriati</taxon>
        <taxon>Methanobacteriota</taxon>
        <taxon>Stenosarchaea group</taxon>
        <taxon>Halobacteria</taxon>
        <taxon>Halobacteriales</taxon>
        <taxon>Natrialbaceae</taxon>
        <taxon>Natrinema</taxon>
    </lineage>
</organism>
<keyword evidence="1" id="KW-1133">Transmembrane helix</keyword>
<name>A0A9Q4KY35_9EURY</name>
<feature type="transmembrane region" description="Helical" evidence="1">
    <location>
        <begin position="7"/>
        <end position="27"/>
    </location>
</feature>
<protein>
    <submittedName>
        <fullName evidence="2">Uncharacterized protein</fullName>
    </submittedName>
</protein>
<dbReference type="RefSeq" id="WP_277521415.1">
    <property type="nucleotide sequence ID" value="NZ_JAMQOT010000003.1"/>
</dbReference>
<proteinExistence type="predicted"/>